<keyword evidence="6" id="KW-0009">Actin-binding</keyword>
<dbReference type="InterPro" id="IPR015943">
    <property type="entry name" value="WD40/YVTN_repeat-like_dom_sf"/>
</dbReference>
<dbReference type="InterPro" id="IPR001680">
    <property type="entry name" value="WD40_rpt"/>
</dbReference>
<reference evidence="10 11" key="1">
    <citation type="submission" date="2014-04" db="EMBL/GenBank/DDBJ databases">
        <title>A new species of microsporidia sheds light on the evolution of extreme parasitism.</title>
        <authorList>
            <person name="Haag K.L."/>
            <person name="James T.Y."/>
            <person name="Larsson R."/>
            <person name="Schaer T.M."/>
            <person name="Refardt D."/>
            <person name="Pombert J.-F."/>
            <person name="Ebert D."/>
        </authorList>
    </citation>
    <scope>NUCLEOTIDE SEQUENCE [LARGE SCALE GENOMIC DNA]</scope>
    <source>
        <strain evidence="10 11">UGP3</strain>
        <tissue evidence="10">Spores</tissue>
    </source>
</reference>
<dbReference type="RefSeq" id="XP_013238670.1">
    <property type="nucleotide sequence ID" value="XM_013383216.1"/>
</dbReference>
<dbReference type="SUPFAM" id="SSF50978">
    <property type="entry name" value="WD40 repeat-like"/>
    <property type="match status" value="1"/>
</dbReference>
<evidence type="ECO:0000256" key="9">
    <source>
        <dbReference type="ARBA" id="ARBA00041789"/>
    </source>
</evidence>
<dbReference type="EMBL" id="JMKJ01000110">
    <property type="protein sequence ID" value="KGG52243.1"/>
    <property type="molecule type" value="Genomic_DNA"/>
</dbReference>
<evidence type="ECO:0000313" key="10">
    <source>
        <dbReference type="EMBL" id="KGG52243.1"/>
    </source>
</evidence>
<dbReference type="Proteomes" id="UP000029725">
    <property type="component" value="Unassembled WGS sequence"/>
</dbReference>
<evidence type="ECO:0000256" key="7">
    <source>
        <dbReference type="ARBA" id="ARBA00023212"/>
    </source>
</evidence>
<keyword evidence="7" id="KW-0206">Cytoskeleton</keyword>
<dbReference type="PANTHER" id="PTHR10709">
    <property type="entry name" value="ACTIN-RELATED PROTEIN 2/3 COMPLEX SUBUNIT 1"/>
    <property type="match status" value="1"/>
</dbReference>
<evidence type="ECO:0000256" key="6">
    <source>
        <dbReference type="ARBA" id="ARBA00023203"/>
    </source>
</evidence>
<dbReference type="InterPro" id="IPR017383">
    <property type="entry name" value="ARPC1"/>
</dbReference>
<sequence>MSIHLAKSFRLPSVQHISVHCWSPDGLLLALSPNSNELMIFQQLSSGSWSLLHSLAIHTQKITGLDWSSIAAPNGDVIHRIVSCSEDRNAYVWTFPSSNLNSIKYELVILKIEAGATIVRWSPSGMKFAIGSVSSKTPLSICHYDADARWWTSRPIATEDVNGLDSGILALCWHPSSVLISIGTISSAIFVLSAFVKGIDSKFIAFEDQRLAPSTGEAKKKSSSSLAFSKFKSLVLTGQKFKDGDEEDGVALEDSSGNYPKSTIRFVNSNFLPYSELRSTDVASKMQFSSSSFDGILSLWNIQESANMTAKQIAVSKEDLSQLKL</sequence>
<dbReference type="GeneID" id="25258875"/>
<dbReference type="Gene3D" id="2.130.10.10">
    <property type="entry name" value="YVTN repeat-like/Quinoprotein amine dehydrogenase"/>
    <property type="match status" value="1"/>
</dbReference>
<keyword evidence="3" id="KW-0963">Cytoplasm</keyword>
<keyword evidence="4" id="KW-0853">WD repeat</keyword>
<organism evidence="10 11">
    <name type="scientific">Mitosporidium daphniae</name>
    <dbReference type="NCBI Taxonomy" id="1485682"/>
    <lineage>
        <taxon>Eukaryota</taxon>
        <taxon>Fungi</taxon>
        <taxon>Fungi incertae sedis</taxon>
        <taxon>Microsporidia</taxon>
        <taxon>Mitosporidium</taxon>
    </lineage>
</organism>
<dbReference type="GO" id="GO:0005885">
    <property type="term" value="C:Arp2/3 protein complex"/>
    <property type="evidence" value="ECO:0007669"/>
    <property type="project" value="InterPro"/>
</dbReference>
<accession>A0A098VT21</accession>
<keyword evidence="11" id="KW-1185">Reference proteome</keyword>
<dbReference type="GO" id="GO:0034314">
    <property type="term" value="P:Arp2/3 complex-mediated actin nucleation"/>
    <property type="evidence" value="ECO:0007669"/>
    <property type="project" value="InterPro"/>
</dbReference>
<gene>
    <name evidence="10" type="ORF">DI09_19p250</name>
</gene>
<name>A0A098VT21_9MICR</name>
<comment type="similarity">
    <text evidence="2">Belongs to the WD repeat ARPC1 family.</text>
</comment>
<comment type="subcellular location">
    <subcellularLocation>
        <location evidence="1">Cytoplasm</location>
        <location evidence="1">Cytoskeleton</location>
    </subcellularLocation>
</comment>
<dbReference type="VEuPathDB" id="MicrosporidiaDB:DI09_19p250"/>
<evidence type="ECO:0000256" key="2">
    <source>
        <dbReference type="ARBA" id="ARBA00006260"/>
    </source>
</evidence>
<keyword evidence="5" id="KW-0677">Repeat</keyword>
<dbReference type="GO" id="GO:0051015">
    <property type="term" value="F:actin filament binding"/>
    <property type="evidence" value="ECO:0007669"/>
    <property type="project" value="TreeGrafter"/>
</dbReference>
<dbReference type="HOGENOM" id="CLU_855514_0_0_1"/>
<evidence type="ECO:0000256" key="1">
    <source>
        <dbReference type="ARBA" id="ARBA00004245"/>
    </source>
</evidence>
<comment type="caution">
    <text evidence="10">The sequence shown here is derived from an EMBL/GenBank/DDBJ whole genome shotgun (WGS) entry which is preliminary data.</text>
</comment>
<dbReference type="SMART" id="SM00320">
    <property type="entry name" value="WD40"/>
    <property type="match status" value="4"/>
</dbReference>
<proteinExistence type="inferred from homology"/>
<dbReference type="PANTHER" id="PTHR10709:SF2">
    <property type="entry name" value="ACTIN-RELATED PROTEIN 2_3 COMPLEX SUBUNIT"/>
    <property type="match status" value="1"/>
</dbReference>
<dbReference type="AlphaFoldDB" id="A0A098VT21"/>
<protein>
    <recommendedName>
        <fullName evidence="8">Arp2/3 complex 41 kDa subunit</fullName>
    </recommendedName>
    <alternativeName>
        <fullName evidence="9">p41-ARC</fullName>
    </alternativeName>
</protein>
<evidence type="ECO:0000256" key="8">
    <source>
        <dbReference type="ARBA" id="ARBA00041244"/>
    </source>
</evidence>
<dbReference type="InterPro" id="IPR036322">
    <property type="entry name" value="WD40_repeat_dom_sf"/>
</dbReference>
<dbReference type="OrthoDB" id="406844at2759"/>
<dbReference type="Pfam" id="PF00400">
    <property type="entry name" value="WD40"/>
    <property type="match status" value="1"/>
</dbReference>
<evidence type="ECO:0000256" key="4">
    <source>
        <dbReference type="ARBA" id="ARBA00022574"/>
    </source>
</evidence>
<evidence type="ECO:0000313" key="11">
    <source>
        <dbReference type="Proteomes" id="UP000029725"/>
    </source>
</evidence>
<evidence type="ECO:0000256" key="3">
    <source>
        <dbReference type="ARBA" id="ARBA00022490"/>
    </source>
</evidence>
<evidence type="ECO:0000256" key="5">
    <source>
        <dbReference type="ARBA" id="ARBA00022737"/>
    </source>
</evidence>